<dbReference type="InterPro" id="IPR000182">
    <property type="entry name" value="GNAT_dom"/>
</dbReference>
<dbReference type="CDD" id="cd04301">
    <property type="entry name" value="NAT_SF"/>
    <property type="match status" value="1"/>
</dbReference>
<gene>
    <name evidence="2" type="ordered locus">Rcas_3051</name>
</gene>
<dbReference type="Pfam" id="PF00583">
    <property type="entry name" value="Acetyltransf_1"/>
    <property type="match status" value="1"/>
</dbReference>
<accession>A7NNG9</accession>
<feature type="domain" description="N-acetyltransferase" evidence="1">
    <location>
        <begin position="156"/>
        <end position="292"/>
    </location>
</feature>
<dbReference type="KEGG" id="rca:Rcas_3051"/>
<dbReference type="OrthoDB" id="160586at2"/>
<reference evidence="2 3" key="1">
    <citation type="submission" date="2007-08" db="EMBL/GenBank/DDBJ databases">
        <title>Complete sequence of Roseiflexus castenholzii DSM 13941.</title>
        <authorList>
            <consortium name="US DOE Joint Genome Institute"/>
            <person name="Copeland A."/>
            <person name="Lucas S."/>
            <person name="Lapidus A."/>
            <person name="Barry K."/>
            <person name="Glavina del Rio T."/>
            <person name="Dalin E."/>
            <person name="Tice H."/>
            <person name="Pitluck S."/>
            <person name="Thompson L.S."/>
            <person name="Brettin T."/>
            <person name="Bruce D."/>
            <person name="Detter J.C."/>
            <person name="Han C."/>
            <person name="Tapia R."/>
            <person name="Schmutz J."/>
            <person name="Larimer F."/>
            <person name="Land M."/>
            <person name="Hauser L."/>
            <person name="Kyrpides N."/>
            <person name="Mikhailova N."/>
            <person name="Bryant D.A."/>
            <person name="Hanada S."/>
            <person name="Tsukatani Y."/>
            <person name="Richardson P."/>
        </authorList>
    </citation>
    <scope>NUCLEOTIDE SEQUENCE [LARGE SCALE GENOMIC DNA]</scope>
    <source>
        <strain evidence="3">DSM 13941 / HLO8</strain>
    </source>
</reference>
<dbReference type="STRING" id="383372.Rcas_3051"/>
<sequence length="292" mass="32193">MLRSSSSSELLTTRPASLDDRQTVLRLIDDADRWFTTVSLGEAVGLLAGAPVLLLFAGSKPCGVILADWVNDGVTWVRALALSGRLATARALDTLLPSFHAMLHASGVARVYVACHEPADAWLTLALRRAGYVHDTDVIVYEKKRMSVPTYGNPAVRVRAATVGDIPAILAVDAQCFSAEWRKDNVQIGLALRETPRFLVVEDDAVVVGYAFVTAHYDGRLVHLVRIAVLPDRRRQGIGARLLYEVVAYATAIGAEAMTLNTQAYNHSARRLYEWFGFRRTGDRQTILRYDL</sequence>
<dbReference type="eggNOG" id="COG0456">
    <property type="taxonomic scope" value="Bacteria"/>
</dbReference>
<evidence type="ECO:0000313" key="2">
    <source>
        <dbReference type="EMBL" id="ABU59105.1"/>
    </source>
</evidence>
<organism evidence="2 3">
    <name type="scientific">Roseiflexus castenholzii (strain DSM 13941 / HLO8)</name>
    <dbReference type="NCBI Taxonomy" id="383372"/>
    <lineage>
        <taxon>Bacteria</taxon>
        <taxon>Bacillati</taxon>
        <taxon>Chloroflexota</taxon>
        <taxon>Chloroflexia</taxon>
        <taxon>Chloroflexales</taxon>
        <taxon>Roseiflexineae</taxon>
        <taxon>Roseiflexaceae</taxon>
        <taxon>Roseiflexus</taxon>
    </lineage>
</organism>
<dbReference type="EMBL" id="CP000804">
    <property type="protein sequence ID" value="ABU59105.1"/>
    <property type="molecule type" value="Genomic_DNA"/>
</dbReference>
<keyword evidence="3" id="KW-1185">Reference proteome</keyword>
<dbReference type="InterPro" id="IPR050276">
    <property type="entry name" value="MshD_Acetyltransferase"/>
</dbReference>
<evidence type="ECO:0000313" key="3">
    <source>
        <dbReference type="Proteomes" id="UP000000263"/>
    </source>
</evidence>
<name>A7NNG9_ROSCS</name>
<evidence type="ECO:0000259" key="1">
    <source>
        <dbReference type="PROSITE" id="PS51186"/>
    </source>
</evidence>
<dbReference type="Gene3D" id="3.40.630.30">
    <property type="match status" value="1"/>
</dbReference>
<protein>
    <submittedName>
        <fullName evidence="2">GCN5-related N-acetyltransferase</fullName>
    </submittedName>
</protein>
<dbReference type="PROSITE" id="PS51186">
    <property type="entry name" value="GNAT"/>
    <property type="match status" value="1"/>
</dbReference>
<dbReference type="HOGENOM" id="CLU_952762_0_0_0"/>
<dbReference type="InterPro" id="IPR016181">
    <property type="entry name" value="Acyl_CoA_acyltransferase"/>
</dbReference>
<dbReference type="RefSeq" id="WP_012121529.1">
    <property type="nucleotide sequence ID" value="NC_009767.1"/>
</dbReference>
<dbReference type="PANTHER" id="PTHR43617:SF2">
    <property type="entry name" value="UPF0039 PROTEIN SLL0451"/>
    <property type="match status" value="1"/>
</dbReference>
<dbReference type="AlphaFoldDB" id="A7NNG9"/>
<keyword evidence="2" id="KW-0808">Transferase</keyword>
<dbReference type="GO" id="GO:0016747">
    <property type="term" value="F:acyltransferase activity, transferring groups other than amino-acyl groups"/>
    <property type="evidence" value="ECO:0007669"/>
    <property type="project" value="InterPro"/>
</dbReference>
<dbReference type="SUPFAM" id="SSF55729">
    <property type="entry name" value="Acyl-CoA N-acyltransferases (Nat)"/>
    <property type="match status" value="1"/>
</dbReference>
<dbReference type="Proteomes" id="UP000000263">
    <property type="component" value="Chromosome"/>
</dbReference>
<dbReference type="PANTHER" id="PTHR43617">
    <property type="entry name" value="L-AMINO ACID N-ACETYLTRANSFERASE"/>
    <property type="match status" value="1"/>
</dbReference>
<proteinExistence type="predicted"/>